<evidence type="ECO:0000313" key="2">
    <source>
        <dbReference type="Proteomes" id="UP000469949"/>
    </source>
</evidence>
<proteinExistence type="predicted"/>
<accession>A0A833J9W8</accession>
<dbReference type="Proteomes" id="UP000469949">
    <property type="component" value="Unassembled WGS sequence"/>
</dbReference>
<organism evidence="1 2">
    <name type="scientific">Methylorubrum populi</name>
    <dbReference type="NCBI Taxonomy" id="223967"/>
    <lineage>
        <taxon>Bacteria</taxon>
        <taxon>Pseudomonadati</taxon>
        <taxon>Pseudomonadota</taxon>
        <taxon>Alphaproteobacteria</taxon>
        <taxon>Hyphomicrobiales</taxon>
        <taxon>Methylobacteriaceae</taxon>
        <taxon>Methylorubrum</taxon>
    </lineage>
</organism>
<sequence length="85" mass="9386">MRRTQLVAMSNVADAIIRKCGGHNVVADICGVHVTRVYRWTYPKERGGCDGIIPAKRQAQLLHGARERGIGLAPNDFFEVAEARP</sequence>
<comment type="caution">
    <text evidence="1">The sequence shown here is derived from an EMBL/GenBank/DDBJ whole genome shotgun (WGS) entry which is preliminary data.</text>
</comment>
<gene>
    <name evidence="1" type="ORF">F8B43_0008</name>
</gene>
<dbReference type="AlphaFoldDB" id="A0A833J9W8"/>
<reference evidence="1 2" key="1">
    <citation type="submission" date="2019-10" db="EMBL/GenBank/DDBJ databases">
        <title>Draft Genome Sequence of the Caffeine Degrading Methylotroph Methylorubrum populi PINKEL.</title>
        <authorList>
            <person name="Dawson S.C."/>
            <person name="Zhang X."/>
            <person name="Wright M.E."/>
            <person name="Sharma G."/>
            <person name="Langner J.T."/>
            <person name="Ditty J.L."/>
            <person name="Subuyuj G.A."/>
        </authorList>
    </citation>
    <scope>NUCLEOTIDE SEQUENCE [LARGE SCALE GENOMIC DNA]</scope>
    <source>
        <strain evidence="1 2">Pinkel</strain>
    </source>
</reference>
<protein>
    <submittedName>
        <fullName evidence="1">Uncharacterized protein</fullName>
    </submittedName>
</protein>
<evidence type="ECO:0000313" key="1">
    <source>
        <dbReference type="EMBL" id="KAB7788003.1"/>
    </source>
</evidence>
<name>A0A833J9W8_9HYPH</name>
<dbReference type="EMBL" id="WEKV01000001">
    <property type="protein sequence ID" value="KAB7788003.1"/>
    <property type="molecule type" value="Genomic_DNA"/>
</dbReference>